<keyword evidence="2" id="KW-0809">Transit peptide</keyword>
<dbReference type="OrthoDB" id="67688at2759"/>
<dbReference type="EMBL" id="CAMXCT010001112">
    <property type="protein sequence ID" value="CAI3986832.1"/>
    <property type="molecule type" value="Genomic_DNA"/>
</dbReference>
<feature type="compositionally biased region" description="Low complexity" evidence="3">
    <location>
        <begin position="326"/>
        <end position="337"/>
    </location>
</feature>
<reference evidence="4" key="1">
    <citation type="submission" date="2022-10" db="EMBL/GenBank/DDBJ databases">
        <authorList>
            <person name="Chen Y."/>
            <person name="Dougan E. K."/>
            <person name="Chan C."/>
            <person name="Rhodes N."/>
            <person name="Thang M."/>
        </authorList>
    </citation>
    <scope>NUCLEOTIDE SEQUENCE</scope>
</reference>
<gene>
    <name evidence="4" type="ORF">C1SCF055_LOCUS14151</name>
</gene>
<evidence type="ECO:0000256" key="2">
    <source>
        <dbReference type="ARBA" id="ARBA00022946"/>
    </source>
</evidence>
<dbReference type="InterPro" id="IPR038538">
    <property type="entry name" value="MTERF_sf"/>
</dbReference>
<feature type="region of interest" description="Disordered" evidence="3">
    <location>
        <begin position="322"/>
        <end position="392"/>
    </location>
</feature>
<sequence>SGLRHSYTRSTSRLASRPKTAEDFQARGLRVLVGIAFAASWRRRSRGLLMRRAEAAFADEPKEFQSRNGEDSISGSKQEPDELSETQEFLMSIGLSAKQLWKVQKFWSISGERVPPLSRCEMVRDYLQTEVGLNSEQLARTIADCPEVLEVFSVETLKEKVRFLEVEVGIDDDLPEIIAAYPKVFCRPILTTLRPALEFWLGTAKVSPEDFPQLLKKHAVQIWSRPQSLKPKLRFAKEVMGLSVEKVLACKTPFFRLSVAKTVAPRHFFAIQKKASGLDLEDLVGIGDAAFCKKVGAKLKEYQEWMEEWPYSQQARALSWLEPKKSSASPSGGRSRSQNQKRFRDRRFERKGRWSKWSRNTQRGVPSRGDSFQQPRFEKADDWEERFSRAEL</sequence>
<evidence type="ECO:0000313" key="6">
    <source>
        <dbReference type="EMBL" id="CAL4774144.1"/>
    </source>
</evidence>
<comment type="caution">
    <text evidence="4">The sequence shown here is derived from an EMBL/GenBank/DDBJ whole genome shotgun (WGS) entry which is preliminary data.</text>
</comment>
<evidence type="ECO:0000256" key="1">
    <source>
        <dbReference type="ARBA" id="ARBA00007692"/>
    </source>
</evidence>
<dbReference type="Proteomes" id="UP001152797">
    <property type="component" value="Unassembled WGS sequence"/>
</dbReference>
<protein>
    <submittedName>
        <fullName evidence="6">Transcription termination factor MTERF6, chloroplastic/mitochondrial (Mitochondrial transcription termination factor 6) (Protein PIGMENT DEFECTIVE 191)</fullName>
    </submittedName>
</protein>
<reference evidence="5" key="2">
    <citation type="submission" date="2024-04" db="EMBL/GenBank/DDBJ databases">
        <authorList>
            <person name="Chen Y."/>
            <person name="Shah S."/>
            <person name="Dougan E. K."/>
            <person name="Thang M."/>
            <person name="Chan C."/>
        </authorList>
    </citation>
    <scope>NUCLEOTIDE SEQUENCE [LARGE SCALE GENOMIC DNA]</scope>
</reference>
<feature type="region of interest" description="Disordered" evidence="3">
    <location>
        <begin position="60"/>
        <end position="81"/>
    </location>
</feature>
<dbReference type="SMART" id="SM00733">
    <property type="entry name" value="Mterf"/>
    <property type="match status" value="4"/>
</dbReference>
<dbReference type="AlphaFoldDB" id="A0A9P1C8Y8"/>
<dbReference type="EMBL" id="CAMXCT020001112">
    <property type="protein sequence ID" value="CAL1140207.1"/>
    <property type="molecule type" value="Genomic_DNA"/>
</dbReference>
<organism evidence="4">
    <name type="scientific">Cladocopium goreaui</name>
    <dbReference type="NCBI Taxonomy" id="2562237"/>
    <lineage>
        <taxon>Eukaryota</taxon>
        <taxon>Sar</taxon>
        <taxon>Alveolata</taxon>
        <taxon>Dinophyceae</taxon>
        <taxon>Suessiales</taxon>
        <taxon>Symbiodiniaceae</taxon>
        <taxon>Cladocopium</taxon>
    </lineage>
</organism>
<feature type="non-terminal residue" evidence="4">
    <location>
        <position position="1"/>
    </location>
</feature>
<feature type="compositionally biased region" description="Basic and acidic residues" evidence="3">
    <location>
        <begin position="376"/>
        <end position="392"/>
    </location>
</feature>
<dbReference type="Gene3D" id="1.25.70.10">
    <property type="entry name" value="Transcription termination factor 3, mitochondrial"/>
    <property type="match status" value="1"/>
</dbReference>
<feature type="compositionally biased region" description="Polar residues" evidence="3">
    <location>
        <begin position="357"/>
        <end position="374"/>
    </location>
</feature>
<dbReference type="EMBL" id="CAMXCT030001112">
    <property type="protein sequence ID" value="CAL4774144.1"/>
    <property type="molecule type" value="Genomic_DNA"/>
</dbReference>
<dbReference type="GO" id="GO:0003676">
    <property type="term" value="F:nucleic acid binding"/>
    <property type="evidence" value="ECO:0007669"/>
    <property type="project" value="InterPro"/>
</dbReference>
<accession>A0A9P1C8Y8</accession>
<dbReference type="InterPro" id="IPR003690">
    <property type="entry name" value="MTERF"/>
</dbReference>
<feature type="compositionally biased region" description="Basic and acidic residues" evidence="3">
    <location>
        <begin position="60"/>
        <end position="70"/>
    </location>
</feature>
<comment type="similarity">
    <text evidence="1">Belongs to the mTERF family.</text>
</comment>
<keyword evidence="7" id="KW-1185">Reference proteome</keyword>
<proteinExistence type="inferred from homology"/>
<dbReference type="PANTHER" id="PTHR13068:SF112">
    <property type="entry name" value="TRANSCRIPTION TERMINATION FACTOR 3, MITOCHONDRIAL"/>
    <property type="match status" value="1"/>
</dbReference>
<feature type="region of interest" description="Disordered" evidence="3">
    <location>
        <begin position="1"/>
        <end position="20"/>
    </location>
</feature>
<evidence type="ECO:0000313" key="5">
    <source>
        <dbReference type="EMBL" id="CAL1140207.1"/>
    </source>
</evidence>
<evidence type="ECO:0000256" key="3">
    <source>
        <dbReference type="SAM" id="MobiDB-lite"/>
    </source>
</evidence>
<evidence type="ECO:0000313" key="7">
    <source>
        <dbReference type="Proteomes" id="UP001152797"/>
    </source>
</evidence>
<dbReference type="PANTHER" id="PTHR13068">
    <property type="entry name" value="CGI-12 PROTEIN-RELATED"/>
    <property type="match status" value="1"/>
</dbReference>
<name>A0A9P1C8Y8_9DINO</name>
<dbReference type="Pfam" id="PF02536">
    <property type="entry name" value="mTERF"/>
    <property type="match status" value="1"/>
</dbReference>
<evidence type="ECO:0000313" key="4">
    <source>
        <dbReference type="EMBL" id="CAI3986832.1"/>
    </source>
</evidence>